<dbReference type="RefSeq" id="XP_022241083.1">
    <property type="nucleotide sequence ID" value="XM_022385375.1"/>
</dbReference>
<dbReference type="Gene3D" id="6.10.250.1780">
    <property type="match status" value="1"/>
</dbReference>
<organism evidence="11 12">
    <name type="scientific">Limulus polyphemus</name>
    <name type="common">Atlantic horseshoe crab</name>
    <dbReference type="NCBI Taxonomy" id="6850"/>
    <lineage>
        <taxon>Eukaryota</taxon>
        <taxon>Metazoa</taxon>
        <taxon>Ecdysozoa</taxon>
        <taxon>Arthropoda</taxon>
        <taxon>Chelicerata</taxon>
        <taxon>Merostomata</taxon>
        <taxon>Xiphosura</taxon>
        <taxon>Limulidae</taxon>
        <taxon>Limulus</taxon>
    </lineage>
</organism>
<keyword evidence="3 9" id="KW-0812">Transmembrane</keyword>
<feature type="domain" description="TNFR-Cys" evidence="10">
    <location>
        <begin position="45"/>
        <end position="86"/>
    </location>
</feature>
<feature type="disulfide bond" evidence="8">
    <location>
        <begin position="146"/>
        <end position="159"/>
    </location>
</feature>
<dbReference type="PROSITE" id="PS00652">
    <property type="entry name" value="TNFR_NGFR_1"/>
    <property type="match status" value="1"/>
</dbReference>
<feature type="disulfide bond" evidence="8">
    <location>
        <begin position="149"/>
        <end position="167"/>
    </location>
</feature>
<feature type="transmembrane region" description="Helical" evidence="9">
    <location>
        <begin position="199"/>
        <end position="219"/>
    </location>
</feature>
<feature type="repeat" description="TNFR-Cys" evidence="8">
    <location>
        <begin position="45"/>
        <end position="86"/>
    </location>
</feature>
<keyword evidence="5 9" id="KW-1133">Transmembrane helix</keyword>
<dbReference type="InterPro" id="IPR041448">
    <property type="entry name" value="TNFR16_TM"/>
</dbReference>
<reference evidence="12" key="1">
    <citation type="submission" date="2025-08" db="UniProtKB">
        <authorList>
            <consortium name="RefSeq"/>
        </authorList>
    </citation>
    <scope>IDENTIFICATION</scope>
    <source>
        <tissue evidence="12">Muscle</tissue>
    </source>
</reference>
<comment type="subcellular location">
    <subcellularLocation>
        <location evidence="1">Cell membrane</location>
        <topology evidence="1">Single-pass membrane protein</topology>
    </subcellularLocation>
</comment>
<dbReference type="InterPro" id="IPR011029">
    <property type="entry name" value="DEATH-like_dom_sf"/>
</dbReference>
<evidence type="ECO:0000256" key="6">
    <source>
        <dbReference type="ARBA" id="ARBA00023136"/>
    </source>
</evidence>
<keyword evidence="11" id="KW-1185">Reference proteome</keyword>
<feature type="disulfide bond" evidence="8">
    <location>
        <begin position="104"/>
        <end position="117"/>
    </location>
</feature>
<dbReference type="InterPro" id="IPR001368">
    <property type="entry name" value="TNFR/NGFR_Cys_rich_reg"/>
</dbReference>
<dbReference type="InterPro" id="IPR052302">
    <property type="entry name" value="Neurotrophin_rcpt-DD"/>
</dbReference>
<keyword evidence="4" id="KW-0053">Apoptosis</keyword>
<dbReference type="Pfam" id="PF18422">
    <property type="entry name" value="TNFR_16_TM"/>
    <property type="match status" value="1"/>
</dbReference>
<keyword evidence="8" id="KW-1015">Disulfide bond</keyword>
<dbReference type="Proteomes" id="UP000694941">
    <property type="component" value="Unplaced"/>
</dbReference>
<keyword evidence="2" id="KW-1003">Cell membrane</keyword>
<accession>A0ABM1SBS8</accession>
<evidence type="ECO:0000313" key="12">
    <source>
        <dbReference type="RefSeq" id="XP_022241083.1"/>
    </source>
</evidence>
<feature type="disulfide bond" evidence="8">
    <location>
        <begin position="107"/>
        <end position="125"/>
    </location>
</feature>
<sequence length="322" mass="35960">MFPGVVGYNLCEIQSAAKATSCQSCPPGFGVKYKCTNTEETQCVPCRSGDTFSTTSDDETVCIKCSECPENSRLIEKCNATHDIQCACEKGFYMDTEEKFCKHCELCSHGWGVARQCSATKNTMCRKCPPGTYSGLLSGTLGCELCTTCHESQIMLQECTPIQDTICIDKNLHRGRLLPTDERRKVPSEVVNFTQNNVIPVYCTILVAVLLGILMFIMLRWRLQRQTRTKATHCDEVTSRISQGGSSDSSKSVLLSDSDQSLKLVTIQPLQQTMKLKVKLKELFLVKQRELEAALDIKRDDGKDWRGLSRQLGYSTSHISTF</sequence>
<gene>
    <name evidence="12" type="primary">LOC106458998</name>
</gene>
<evidence type="ECO:0000256" key="2">
    <source>
        <dbReference type="ARBA" id="ARBA00022475"/>
    </source>
</evidence>
<dbReference type="Pfam" id="PF00020">
    <property type="entry name" value="TNFR_c6"/>
    <property type="match status" value="3"/>
</dbReference>
<evidence type="ECO:0000256" key="9">
    <source>
        <dbReference type="SAM" id="Phobius"/>
    </source>
</evidence>
<evidence type="ECO:0000256" key="3">
    <source>
        <dbReference type="ARBA" id="ARBA00022692"/>
    </source>
</evidence>
<comment type="caution">
    <text evidence="8">Lacks conserved residue(s) required for the propagation of feature annotation.</text>
</comment>
<evidence type="ECO:0000256" key="4">
    <source>
        <dbReference type="ARBA" id="ARBA00022703"/>
    </source>
</evidence>
<dbReference type="PROSITE" id="PS50050">
    <property type="entry name" value="TNFR_NGFR_2"/>
    <property type="match status" value="3"/>
</dbReference>
<protein>
    <submittedName>
        <fullName evidence="12">Tumor necrosis factor receptor superfamily member 16-like isoform X2</fullName>
    </submittedName>
</protein>
<feature type="disulfide bond" evidence="8">
    <location>
        <begin position="68"/>
        <end position="86"/>
    </location>
</feature>
<evidence type="ECO:0000256" key="8">
    <source>
        <dbReference type="PROSITE-ProRule" id="PRU00206"/>
    </source>
</evidence>
<proteinExistence type="predicted"/>
<dbReference type="GeneID" id="106458998"/>
<dbReference type="SMART" id="SM00208">
    <property type="entry name" value="TNFR"/>
    <property type="match status" value="4"/>
</dbReference>
<dbReference type="SUPFAM" id="SSF57586">
    <property type="entry name" value="TNF receptor-like"/>
    <property type="match status" value="3"/>
</dbReference>
<keyword evidence="7" id="KW-0325">Glycoprotein</keyword>
<feature type="repeat" description="TNFR-Cys" evidence="8">
    <location>
        <begin position="87"/>
        <end position="125"/>
    </location>
</feature>
<feature type="domain" description="TNFR-Cys" evidence="10">
    <location>
        <begin position="127"/>
        <end position="167"/>
    </location>
</feature>
<evidence type="ECO:0000256" key="1">
    <source>
        <dbReference type="ARBA" id="ARBA00004162"/>
    </source>
</evidence>
<keyword evidence="6 9" id="KW-0472">Membrane</keyword>
<dbReference type="PANTHER" id="PTHR46605:SF2">
    <property type="entry name" value="TNFR-CYS DOMAIN-CONTAINING PROTEIN"/>
    <property type="match status" value="1"/>
</dbReference>
<dbReference type="Gene3D" id="2.10.50.10">
    <property type="entry name" value="Tumor Necrosis Factor Receptor, subunit A, domain 2"/>
    <property type="match status" value="3"/>
</dbReference>
<evidence type="ECO:0000256" key="7">
    <source>
        <dbReference type="ARBA" id="ARBA00023180"/>
    </source>
</evidence>
<name>A0ABM1SBS8_LIMPO</name>
<dbReference type="PANTHER" id="PTHR46605">
    <property type="entry name" value="TUMOR NECROSIS FACTOR RECEPTOR"/>
    <property type="match status" value="1"/>
</dbReference>
<dbReference type="Gene3D" id="1.10.533.10">
    <property type="entry name" value="Death Domain, Fas"/>
    <property type="match status" value="1"/>
</dbReference>
<feature type="disulfide bond" evidence="8">
    <location>
        <begin position="65"/>
        <end position="78"/>
    </location>
</feature>
<evidence type="ECO:0000256" key="5">
    <source>
        <dbReference type="ARBA" id="ARBA00022989"/>
    </source>
</evidence>
<feature type="domain" description="TNFR-Cys" evidence="10">
    <location>
        <begin position="87"/>
        <end position="125"/>
    </location>
</feature>
<feature type="disulfide bond" evidence="8">
    <location>
        <begin position="128"/>
        <end position="143"/>
    </location>
</feature>
<evidence type="ECO:0000313" key="11">
    <source>
        <dbReference type="Proteomes" id="UP000694941"/>
    </source>
</evidence>
<evidence type="ECO:0000259" key="10">
    <source>
        <dbReference type="PROSITE" id="PS50050"/>
    </source>
</evidence>
<feature type="repeat" description="TNFR-Cys" evidence="8">
    <location>
        <begin position="127"/>
        <end position="167"/>
    </location>
</feature>